<name>A0A1T4P1D8_9BACT</name>
<evidence type="ECO:0000256" key="1">
    <source>
        <dbReference type="SAM" id="MobiDB-lite"/>
    </source>
</evidence>
<dbReference type="AlphaFoldDB" id="A0A1T4P1D8"/>
<feature type="region of interest" description="Disordered" evidence="1">
    <location>
        <begin position="1"/>
        <end position="30"/>
    </location>
</feature>
<organism evidence="2 3">
    <name type="scientific">Sediminibacterium ginsengisoli</name>
    <dbReference type="NCBI Taxonomy" id="413434"/>
    <lineage>
        <taxon>Bacteria</taxon>
        <taxon>Pseudomonadati</taxon>
        <taxon>Bacteroidota</taxon>
        <taxon>Chitinophagia</taxon>
        <taxon>Chitinophagales</taxon>
        <taxon>Chitinophagaceae</taxon>
        <taxon>Sediminibacterium</taxon>
    </lineage>
</organism>
<feature type="compositionally biased region" description="Basic and acidic residues" evidence="1">
    <location>
        <begin position="21"/>
        <end position="30"/>
    </location>
</feature>
<reference evidence="2 3" key="1">
    <citation type="submission" date="2017-02" db="EMBL/GenBank/DDBJ databases">
        <authorList>
            <person name="Peterson S.W."/>
        </authorList>
    </citation>
    <scope>NUCLEOTIDE SEQUENCE [LARGE SCALE GENOMIC DNA]</scope>
    <source>
        <strain evidence="2 3">DSM 22335</strain>
    </source>
</reference>
<sequence>MVWVKKSRPGTLNGASQQMFKRQEKAGNKK</sequence>
<proteinExistence type="predicted"/>
<keyword evidence="3" id="KW-1185">Reference proteome</keyword>
<gene>
    <name evidence="2" type="ORF">SAMN04488132_10589</name>
</gene>
<accession>A0A1T4P1D8</accession>
<dbReference type="Proteomes" id="UP000190888">
    <property type="component" value="Unassembled WGS sequence"/>
</dbReference>
<evidence type="ECO:0000313" key="2">
    <source>
        <dbReference type="EMBL" id="SJZ85127.1"/>
    </source>
</evidence>
<protein>
    <submittedName>
        <fullName evidence="2">Uncharacterized protein</fullName>
    </submittedName>
</protein>
<evidence type="ECO:0000313" key="3">
    <source>
        <dbReference type="Proteomes" id="UP000190888"/>
    </source>
</evidence>
<dbReference type="EMBL" id="FUWH01000005">
    <property type="protein sequence ID" value="SJZ85127.1"/>
    <property type="molecule type" value="Genomic_DNA"/>
</dbReference>